<evidence type="ECO:0000313" key="4">
    <source>
        <dbReference type="EMBL" id="KAL2101899.1"/>
    </source>
</evidence>
<feature type="region of interest" description="Disordered" evidence="3">
    <location>
        <begin position="252"/>
        <end position="359"/>
    </location>
</feature>
<feature type="region of interest" description="Disordered" evidence="3">
    <location>
        <begin position="48"/>
        <end position="113"/>
    </location>
</feature>
<dbReference type="InterPro" id="IPR043446">
    <property type="entry name" value="Neurabin-like"/>
</dbReference>
<feature type="region of interest" description="Disordered" evidence="3">
    <location>
        <begin position="133"/>
        <end position="231"/>
    </location>
</feature>
<dbReference type="PANTHER" id="PTHR16154:SF22">
    <property type="entry name" value="NEURABIN-1"/>
    <property type="match status" value="1"/>
</dbReference>
<name>A0ABD1KRW6_9TELE</name>
<feature type="compositionally biased region" description="Polar residues" evidence="3">
    <location>
        <begin position="100"/>
        <end position="112"/>
    </location>
</feature>
<evidence type="ECO:0000256" key="2">
    <source>
        <dbReference type="ARBA" id="ARBA00023054"/>
    </source>
</evidence>
<feature type="compositionally biased region" description="Low complexity" evidence="3">
    <location>
        <begin position="77"/>
        <end position="93"/>
    </location>
</feature>
<evidence type="ECO:0000256" key="1">
    <source>
        <dbReference type="ARBA" id="ARBA00022553"/>
    </source>
</evidence>
<keyword evidence="1" id="KW-0597">Phosphoprotein</keyword>
<dbReference type="EMBL" id="JBHFQA010000003">
    <property type="protein sequence ID" value="KAL2101899.1"/>
    <property type="molecule type" value="Genomic_DNA"/>
</dbReference>
<comment type="caution">
    <text evidence="4">The sequence shown here is derived from an EMBL/GenBank/DDBJ whole genome shotgun (WGS) entry which is preliminary data.</text>
</comment>
<evidence type="ECO:0000313" key="5">
    <source>
        <dbReference type="Proteomes" id="UP001591681"/>
    </source>
</evidence>
<sequence length="359" mass="39960">MCLSHHVCTDELKMSSIENGCKEDMFDLTEAVPHTQRLDTSLQKARAQLSIRRHRPSRSRLRDSVSSIEDDSLEWKSSQSYSSPLHSSSSPLHCHLHHSTASPDLPSSSPAQRSRAFTFDPCMVAPTLAEVRRRHRPLQSDSSQEALLLTPTTSPAQDPAANALPSSRDMSQQEEPLSKENGSRLHDGDKPHLHQGAQDHLHQGDHSQSEDDSHDTGTDEPGSPTVLLDKKTKRRFLDLGVTLRRTYGKVRKDRTNRIESTETRPSRSSAPSLVPFSWFSERMRSSVRSSSQPAAKADLVVSKQQTGEPQLSSHPYQSLSQSAEEENGAGRETDGSLLPWRRTRTAQPSTDKRLAPQES</sequence>
<organism evidence="4 5">
    <name type="scientific">Coilia grayii</name>
    <name type="common">Gray's grenadier anchovy</name>
    <dbReference type="NCBI Taxonomy" id="363190"/>
    <lineage>
        <taxon>Eukaryota</taxon>
        <taxon>Metazoa</taxon>
        <taxon>Chordata</taxon>
        <taxon>Craniata</taxon>
        <taxon>Vertebrata</taxon>
        <taxon>Euteleostomi</taxon>
        <taxon>Actinopterygii</taxon>
        <taxon>Neopterygii</taxon>
        <taxon>Teleostei</taxon>
        <taxon>Clupei</taxon>
        <taxon>Clupeiformes</taxon>
        <taxon>Clupeoidei</taxon>
        <taxon>Engraulidae</taxon>
        <taxon>Coilinae</taxon>
        <taxon>Coilia</taxon>
    </lineage>
</organism>
<feature type="compositionally biased region" description="Polar residues" evidence="3">
    <location>
        <begin position="302"/>
        <end position="322"/>
    </location>
</feature>
<feature type="compositionally biased region" description="Polar residues" evidence="3">
    <location>
        <begin position="139"/>
        <end position="156"/>
    </location>
</feature>
<reference evidence="4 5" key="1">
    <citation type="submission" date="2024-09" db="EMBL/GenBank/DDBJ databases">
        <title>A chromosome-level genome assembly of Gray's grenadier anchovy, Coilia grayii.</title>
        <authorList>
            <person name="Fu Z."/>
        </authorList>
    </citation>
    <scope>NUCLEOTIDE SEQUENCE [LARGE SCALE GENOMIC DNA]</scope>
    <source>
        <strain evidence="4">G4</strain>
        <tissue evidence="4">Muscle</tissue>
    </source>
</reference>
<feature type="compositionally biased region" description="Basic and acidic residues" evidence="3">
    <location>
        <begin position="176"/>
        <end position="217"/>
    </location>
</feature>
<keyword evidence="2" id="KW-0175">Coiled coil</keyword>
<keyword evidence="5" id="KW-1185">Reference proteome</keyword>
<evidence type="ECO:0000256" key="3">
    <source>
        <dbReference type="SAM" id="MobiDB-lite"/>
    </source>
</evidence>
<dbReference type="Proteomes" id="UP001591681">
    <property type="component" value="Unassembled WGS sequence"/>
</dbReference>
<gene>
    <name evidence="4" type="ORF">ACEWY4_003660</name>
</gene>
<proteinExistence type="predicted"/>
<dbReference type="PANTHER" id="PTHR16154">
    <property type="entry name" value="NEURABIN"/>
    <property type="match status" value="1"/>
</dbReference>
<dbReference type="AlphaFoldDB" id="A0ABD1KRW6"/>
<protein>
    <submittedName>
        <fullName evidence="4">Uncharacterized protein</fullName>
    </submittedName>
</protein>
<accession>A0ABD1KRW6</accession>
<feature type="compositionally biased region" description="Basic and acidic residues" evidence="3">
    <location>
        <begin position="253"/>
        <end position="265"/>
    </location>
</feature>
<feature type="compositionally biased region" description="Polar residues" evidence="3">
    <location>
        <begin position="164"/>
        <end position="175"/>
    </location>
</feature>
<feature type="compositionally biased region" description="Basic and acidic residues" evidence="3">
    <location>
        <begin position="350"/>
        <end position="359"/>
    </location>
</feature>